<keyword evidence="3" id="KW-1185">Reference proteome</keyword>
<dbReference type="Proteomes" id="UP000317484">
    <property type="component" value="Unassembled WGS sequence"/>
</dbReference>
<feature type="compositionally biased region" description="Low complexity" evidence="1">
    <location>
        <begin position="31"/>
        <end position="42"/>
    </location>
</feature>
<proteinExistence type="predicted"/>
<accession>A0A521FKJ1</accession>
<evidence type="ECO:0000313" key="3">
    <source>
        <dbReference type="Proteomes" id="UP000317484"/>
    </source>
</evidence>
<sequence length="110" mass="11862">MNPEYRMSAPALVFLAPPPAGGDHDVTPDLPASRPARAARPAATLRMTRGARNAAAGMDVTDADVQRCLDAPDDVTPDARNPSRDRYRRSDLVVLAAADGMVLRIERRGR</sequence>
<name>A0A521FKJ1_9ACTN</name>
<evidence type="ECO:0000313" key="2">
    <source>
        <dbReference type="EMBL" id="SMO96554.1"/>
    </source>
</evidence>
<feature type="region of interest" description="Disordered" evidence="1">
    <location>
        <begin position="18"/>
        <end position="42"/>
    </location>
</feature>
<evidence type="ECO:0000256" key="1">
    <source>
        <dbReference type="SAM" id="MobiDB-lite"/>
    </source>
</evidence>
<gene>
    <name evidence="2" type="ORF">SAMN06273567_1106</name>
</gene>
<organism evidence="2 3">
    <name type="scientific">Geodermatophilus aquaeductus</name>
    <dbReference type="NCBI Taxonomy" id="1564161"/>
    <lineage>
        <taxon>Bacteria</taxon>
        <taxon>Bacillati</taxon>
        <taxon>Actinomycetota</taxon>
        <taxon>Actinomycetes</taxon>
        <taxon>Geodermatophilales</taxon>
        <taxon>Geodermatophilaceae</taxon>
        <taxon>Geodermatophilus</taxon>
    </lineage>
</organism>
<dbReference type="AlphaFoldDB" id="A0A521FKJ1"/>
<reference evidence="2 3" key="1">
    <citation type="submission" date="2017-05" db="EMBL/GenBank/DDBJ databases">
        <authorList>
            <person name="Varghese N."/>
            <person name="Submissions S."/>
        </authorList>
    </citation>
    <scope>NUCLEOTIDE SEQUENCE [LARGE SCALE GENOMIC DNA]</scope>
    <source>
        <strain evidence="2 3">DSM 46834</strain>
    </source>
</reference>
<protein>
    <submittedName>
        <fullName evidence="2">Uncharacterized protein</fullName>
    </submittedName>
</protein>
<dbReference type="EMBL" id="FXTJ01000010">
    <property type="protein sequence ID" value="SMO96554.1"/>
    <property type="molecule type" value="Genomic_DNA"/>
</dbReference>